<dbReference type="SUPFAM" id="SSF50104">
    <property type="entry name" value="Translation proteins SH3-like domain"/>
    <property type="match status" value="1"/>
</dbReference>
<dbReference type="AlphaFoldDB" id="A0A240UJW5"/>
<accession>A0A240UJW5</accession>
<dbReference type="GO" id="GO:0006354">
    <property type="term" value="P:DNA-templated transcription elongation"/>
    <property type="evidence" value="ECO:0007669"/>
    <property type="project" value="InterPro"/>
</dbReference>
<dbReference type="InterPro" id="IPR006645">
    <property type="entry name" value="NGN-like_dom"/>
</dbReference>
<dbReference type="SMART" id="SM00738">
    <property type="entry name" value="NGN"/>
    <property type="match status" value="1"/>
</dbReference>
<keyword evidence="3" id="KW-0804">Transcription</keyword>
<protein>
    <recommendedName>
        <fullName evidence="4">NusG-like N-terminal domain-containing protein</fullName>
    </recommendedName>
</protein>
<evidence type="ECO:0000259" key="4">
    <source>
        <dbReference type="SMART" id="SM00738"/>
    </source>
</evidence>
<evidence type="ECO:0000256" key="3">
    <source>
        <dbReference type="ARBA" id="ARBA00023163"/>
    </source>
</evidence>
<dbReference type="GO" id="GO:0005829">
    <property type="term" value="C:cytosol"/>
    <property type="evidence" value="ECO:0007669"/>
    <property type="project" value="TreeGrafter"/>
</dbReference>
<feature type="domain" description="NusG-like N-terminal" evidence="4">
    <location>
        <begin position="11"/>
        <end position="110"/>
    </location>
</feature>
<dbReference type="PANTHER" id="PTHR30265">
    <property type="entry name" value="RHO-INTERACTING TRANSCRIPTION TERMINATION FACTOR NUSG"/>
    <property type="match status" value="1"/>
</dbReference>
<evidence type="ECO:0000313" key="6">
    <source>
        <dbReference type="Proteomes" id="UP000194457"/>
    </source>
</evidence>
<dbReference type="CDD" id="cd09892">
    <property type="entry name" value="NGN_SP_RfaH"/>
    <property type="match status" value="1"/>
</dbReference>
<name>A0A240UJW5_9GAMM</name>
<evidence type="ECO:0000313" key="5">
    <source>
        <dbReference type="EMBL" id="ART61768.1"/>
    </source>
</evidence>
<dbReference type="PANTHER" id="PTHR30265:SF7">
    <property type="entry name" value="TRANSCRIPTION ANTITERMINATION PROTEIN RFAH"/>
    <property type="match status" value="1"/>
</dbReference>
<keyword evidence="1" id="KW-0889">Transcription antitermination</keyword>
<dbReference type="Proteomes" id="UP000194457">
    <property type="component" value="Chromosome"/>
</dbReference>
<evidence type="ECO:0000256" key="2">
    <source>
        <dbReference type="ARBA" id="ARBA00023015"/>
    </source>
</evidence>
<dbReference type="SUPFAM" id="SSF82679">
    <property type="entry name" value="N-utilization substance G protein NusG, N-terminal domain"/>
    <property type="match status" value="1"/>
</dbReference>
<dbReference type="InterPro" id="IPR043425">
    <property type="entry name" value="NusG-like"/>
</dbReference>
<dbReference type="InterPro" id="IPR036735">
    <property type="entry name" value="NGN_dom_sf"/>
</dbReference>
<dbReference type="NCBIfam" id="TIGR01955">
    <property type="entry name" value="RfaH"/>
    <property type="match status" value="1"/>
</dbReference>
<gene>
    <name evidence="5" type="ORF">B9H00_00750</name>
</gene>
<dbReference type="KEGG" id="kma:B9H00_00750"/>
<sequence length="177" mass="20402">MVLMKTTGPEGLRWYAVQCKSGESFRAAEHLQYQGYTVFHPVMQREKRQRGKVGHVLEPLFPWYLFIQMNPLQDNWVPVRSTRGVIRLLAFGREPVPVPDTLIETLRRQVSDQPLIEEGPRFSEGERIEITDGPFKALEGLFVHGKEDERVVVLLNILQQEHRVTLQASQIQGISKD</sequence>
<reference evidence="5 6" key="1">
    <citation type="submission" date="2017-05" db="EMBL/GenBank/DDBJ databases">
        <authorList>
            <person name="Song R."/>
            <person name="Chenine A.L."/>
            <person name="Ruprecht R.M."/>
        </authorList>
    </citation>
    <scope>NUCLEOTIDE SEQUENCE [LARGE SCALE GENOMIC DNA]</scope>
    <source>
        <strain evidence="5">SW32</strain>
    </source>
</reference>
<dbReference type="Pfam" id="PF02357">
    <property type="entry name" value="NusG"/>
    <property type="match status" value="1"/>
</dbReference>
<evidence type="ECO:0000256" key="1">
    <source>
        <dbReference type="ARBA" id="ARBA00022814"/>
    </source>
</evidence>
<organism evidence="5 6">
    <name type="scientific">Kushneria marisflavi</name>
    <dbReference type="NCBI Taxonomy" id="157779"/>
    <lineage>
        <taxon>Bacteria</taxon>
        <taxon>Pseudomonadati</taxon>
        <taxon>Pseudomonadota</taxon>
        <taxon>Gammaproteobacteria</taxon>
        <taxon>Oceanospirillales</taxon>
        <taxon>Halomonadaceae</taxon>
        <taxon>Kushneria</taxon>
    </lineage>
</organism>
<keyword evidence="6" id="KW-1185">Reference proteome</keyword>
<dbReference type="InterPro" id="IPR010215">
    <property type="entry name" value="Transcription_antiterm_RfaH"/>
</dbReference>
<dbReference type="Gene3D" id="3.30.70.940">
    <property type="entry name" value="NusG, N-terminal domain"/>
    <property type="match status" value="1"/>
</dbReference>
<dbReference type="OrthoDB" id="9790639at2"/>
<dbReference type="InterPro" id="IPR008991">
    <property type="entry name" value="Translation_prot_SH3-like_sf"/>
</dbReference>
<dbReference type="GO" id="GO:0031564">
    <property type="term" value="P:transcription antitermination"/>
    <property type="evidence" value="ECO:0007669"/>
    <property type="project" value="UniProtKB-KW"/>
</dbReference>
<dbReference type="EMBL" id="CP021358">
    <property type="protein sequence ID" value="ART61768.1"/>
    <property type="molecule type" value="Genomic_DNA"/>
</dbReference>
<proteinExistence type="predicted"/>
<keyword evidence="2" id="KW-0805">Transcription regulation</keyword>